<name>A1BCL8_CHLPD</name>
<dbReference type="HOGENOM" id="CLU_1674787_0_0_10"/>
<dbReference type="KEGG" id="cph:Cpha266_0075"/>
<keyword evidence="2" id="KW-1185">Reference proteome</keyword>
<dbReference type="RefSeq" id="WP_011743987.1">
    <property type="nucleotide sequence ID" value="NC_008639.1"/>
</dbReference>
<evidence type="ECO:0000313" key="1">
    <source>
        <dbReference type="EMBL" id="ABL64145.1"/>
    </source>
</evidence>
<gene>
    <name evidence="1" type="ordered locus">Cpha266_0075</name>
</gene>
<accession>A1BCL8</accession>
<dbReference type="EMBL" id="CP000492">
    <property type="protein sequence ID" value="ABL64145.1"/>
    <property type="molecule type" value="Genomic_DNA"/>
</dbReference>
<dbReference type="AlphaFoldDB" id="A1BCL8"/>
<organism evidence="1 2">
    <name type="scientific">Chlorobium phaeobacteroides (strain DSM 266 / SMG 266 / 2430)</name>
    <dbReference type="NCBI Taxonomy" id="290317"/>
    <lineage>
        <taxon>Bacteria</taxon>
        <taxon>Pseudomonadati</taxon>
        <taxon>Chlorobiota</taxon>
        <taxon>Chlorobiia</taxon>
        <taxon>Chlorobiales</taxon>
        <taxon>Chlorobiaceae</taxon>
        <taxon>Chlorobium/Pelodictyon group</taxon>
        <taxon>Chlorobium</taxon>
    </lineage>
</organism>
<sequence length="157" mass="17781">MKMPSTAKLIADLLYDYENEPETTFGDLVDGIEDLSIETGDLELSLAISKYRIEERYDRKYLGMRGDMDSVEADFIEAVRLLAFGRTFSEDRNASANFDNWDYTLINSTIEKGQPYPAVLIYKVIGAREHELPLLEKAGYTLFNDTYLPPSAGKTSD</sequence>
<dbReference type="Proteomes" id="UP000008701">
    <property type="component" value="Chromosome"/>
</dbReference>
<reference evidence="1 2" key="1">
    <citation type="submission" date="2006-12" db="EMBL/GenBank/DDBJ databases">
        <title>Complete sequence of Chlorobium phaeobacteroides DSM 266.</title>
        <authorList>
            <consortium name="US DOE Joint Genome Institute"/>
            <person name="Copeland A."/>
            <person name="Lucas S."/>
            <person name="Lapidus A."/>
            <person name="Barry K."/>
            <person name="Detter J.C."/>
            <person name="Glavina del Rio T."/>
            <person name="Hammon N."/>
            <person name="Israni S."/>
            <person name="Pitluck S."/>
            <person name="Goltsman E."/>
            <person name="Schmutz J."/>
            <person name="Larimer F."/>
            <person name="Land M."/>
            <person name="Hauser L."/>
            <person name="Mikhailova N."/>
            <person name="Li T."/>
            <person name="Overmann J."/>
            <person name="Bryant D.A."/>
            <person name="Richardson P."/>
        </authorList>
    </citation>
    <scope>NUCLEOTIDE SEQUENCE [LARGE SCALE GENOMIC DNA]</scope>
    <source>
        <strain evidence="1 2">DSM 266</strain>
    </source>
</reference>
<proteinExistence type="predicted"/>
<protein>
    <submittedName>
        <fullName evidence="1">Uncharacterized protein</fullName>
    </submittedName>
</protein>
<evidence type="ECO:0000313" key="2">
    <source>
        <dbReference type="Proteomes" id="UP000008701"/>
    </source>
</evidence>